<dbReference type="Gene3D" id="2.120.10.30">
    <property type="entry name" value="TolB, C-terminal domain"/>
    <property type="match status" value="1"/>
</dbReference>
<dbReference type="OrthoDB" id="10020332at2759"/>
<keyword evidence="1" id="KW-0732">Signal</keyword>
<organism evidence="2 3">
    <name type="scientific">Adineta ricciae</name>
    <name type="common">Rotifer</name>
    <dbReference type="NCBI Taxonomy" id="249248"/>
    <lineage>
        <taxon>Eukaryota</taxon>
        <taxon>Metazoa</taxon>
        <taxon>Spiralia</taxon>
        <taxon>Gnathifera</taxon>
        <taxon>Rotifera</taxon>
        <taxon>Eurotatoria</taxon>
        <taxon>Bdelloidea</taxon>
        <taxon>Adinetida</taxon>
        <taxon>Adinetidae</taxon>
        <taxon>Adineta</taxon>
    </lineage>
</organism>
<feature type="signal peptide" evidence="1">
    <location>
        <begin position="1"/>
        <end position="24"/>
    </location>
</feature>
<feature type="chain" id="PRO_5032852973" description="NHL repeat containing protein-like protein" evidence="1">
    <location>
        <begin position="25"/>
        <end position="289"/>
    </location>
</feature>
<comment type="caution">
    <text evidence="2">The sequence shown here is derived from an EMBL/GenBank/DDBJ whole genome shotgun (WGS) entry which is preliminary data.</text>
</comment>
<dbReference type="AlphaFoldDB" id="A0A814DUA1"/>
<evidence type="ECO:0000256" key="1">
    <source>
        <dbReference type="SAM" id="SignalP"/>
    </source>
</evidence>
<gene>
    <name evidence="2" type="ORF">EDS130_LOCUS12811</name>
</gene>
<sequence>MHTRLLWFLFKKCVLILTDNVTHTSTMMAYGTTVVGPALRLDLIALEGVGDGTNLLLRFNQTNRVGVPLQNYSMWSTFFFYDNRTSLLYVTIMDRCILQIWPTNKAILYTGLAFRNCPLNKLYRSTGVMVDSQGNIYIAILPCNWITKWTINSSSGVVIVGSLTGSSNSDNKTLFGPYNIALDEANPYLYVTDRYNNRIQRFMLDGSSVAVTVAGVNSAGSAQTQLRQRTDIYLTKSKTKICICNNFNHRIQKWNISETVGTTVTGNPNGTAGSSQFSLNRSYSIVMDV</sequence>
<evidence type="ECO:0000313" key="2">
    <source>
        <dbReference type="EMBL" id="CAF0960243.1"/>
    </source>
</evidence>
<proteinExistence type="predicted"/>
<dbReference type="SUPFAM" id="SSF101898">
    <property type="entry name" value="NHL repeat"/>
    <property type="match status" value="1"/>
</dbReference>
<accession>A0A814DUA1</accession>
<reference evidence="2" key="1">
    <citation type="submission" date="2021-02" db="EMBL/GenBank/DDBJ databases">
        <authorList>
            <person name="Nowell W R."/>
        </authorList>
    </citation>
    <scope>NUCLEOTIDE SEQUENCE</scope>
</reference>
<evidence type="ECO:0008006" key="4">
    <source>
        <dbReference type="Google" id="ProtNLM"/>
    </source>
</evidence>
<dbReference type="InterPro" id="IPR011042">
    <property type="entry name" value="6-blade_b-propeller_TolB-like"/>
</dbReference>
<dbReference type="EMBL" id="CAJNOJ010000049">
    <property type="protein sequence ID" value="CAF0960243.1"/>
    <property type="molecule type" value="Genomic_DNA"/>
</dbReference>
<name>A0A814DUA1_ADIRI</name>
<protein>
    <recommendedName>
        <fullName evidence="4">NHL repeat containing protein-like protein</fullName>
    </recommendedName>
</protein>
<dbReference type="Proteomes" id="UP000663852">
    <property type="component" value="Unassembled WGS sequence"/>
</dbReference>
<evidence type="ECO:0000313" key="3">
    <source>
        <dbReference type="Proteomes" id="UP000663852"/>
    </source>
</evidence>